<accession>A0ABX2RV17</accession>
<dbReference type="RefSeq" id="WP_257028480.1">
    <property type="nucleotide sequence ID" value="NZ_JACCCQ010000001.1"/>
</dbReference>
<evidence type="ECO:0000313" key="2">
    <source>
        <dbReference type="Proteomes" id="UP000631553"/>
    </source>
</evidence>
<dbReference type="Gene3D" id="6.10.320.10">
    <property type="match status" value="1"/>
</dbReference>
<evidence type="ECO:0000313" key="1">
    <source>
        <dbReference type="EMBL" id="NYF59172.1"/>
    </source>
</evidence>
<gene>
    <name evidence="1" type="ORF">HDA35_005003</name>
</gene>
<dbReference type="Pfam" id="PF20935">
    <property type="entry name" value="DUF6847"/>
    <property type="match status" value="1"/>
</dbReference>
<dbReference type="InterPro" id="IPR047741">
    <property type="entry name" value="DIP1984-like"/>
</dbReference>
<protein>
    <submittedName>
        <fullName evidence="1">Uncharacterized protein</fullName>
    </submittedName>
</protein>
<organism evidence="1 2">
    <name type="scientific">Micromonospora purpureochromogenes</name>
    <dbReference type="NCBI Taxonomy" id="47872"/>
    <lineage>
        <taxon>Bacteria</taxon>
        <taxon>Bacillati</taxon>
        <taxon>Actinomycetota</taxon>
        <taxon>Actinomycetes</taxon>
        <taxon>Micromonosporales</taxon>
        <taxon>Micromonosporaceae</taxon>
        <taxon>Micromonospora</taxon>
    </lineage>
</organism>
<proteinExistence type="predicted"/>
<dbReference type="EMBL" id="JACCCQ010000001">
    <property type="protein sequence ID" value="NYF59172.1"/>
    <property type="molecule type" value="Genomic_DNA"/>
</dbReference>
<keyword evidence="2" id="KW-1185">Reference proteome</keyword>
<dbReference type="Proteomes" id="UP000631553">
    <property type="component" value="Unassembled WGS sequence"/>
</dbReference>
<reference evidence="1 2" key="1">
    <citation type="submission" date="2020-07" db="EMBL/GenBank/DDBJ databases">
        <title>Sequencing the genomes of 1000 actinobacteria strains.</title>
        <authorList>
            <person name="Klenk H.-P."/>
        </authorList>
    </citation>
    <scope>NUCLEOTIDE SEQUENCE [LARGE SCALE GENOMIC DNA]</scope>
    <source>
        <strain evidence="1 2">DSM 43814</strain>
    </source>
</reference>
<name>A0ABX2RV17_9ACTN</name>
<comment type="caution">
    <text evidence="1">The sequence shown here is derived from an EMBL/GenBank/DDBJ whole genome shotgun (WGS) entry which is preliminary data.</text>
</comment>
<sequence>MKLGEALADRADATRRVEQLRGRITANARFQEGETPAEDAGALLDVGAATRYASSGRS</sequence>